<keyword evidence="6" id="KW-0645">Protease</keyword>
<evidence type="ECO:0000256" key="9">
    <source>
        <dbReference type="ARBA" id="ARBA00023049"/>
    </source>
</evidence>
<evidence type="ECO:0000256" key="1">
    <source>
        <dbReference type="ARBA" id="ARBA00001941"/>
    </source>
</evidence>
<dbReference type="Gene3D" id="3.40.1830.10">
    <property type="entry name" value="Thermophilic metalloprotease (M29)"/>
    <property type="match status" value="1"/>
</dbReference>
<comment type="caution">
    <text evidence="10">The sequence shown here is derived from an EMBL/GenBank/DDBJ whole genome shotgun (WGS) entry which is preliminary data.</text>
</comment>
<evidence type="ECO:0000256" key="4">
    <source>
        <dbReference type="ARBA" id="ARBA00008236"/>
    </source>
</evidence>
<dbReference type="GO" id="GO:0004177">
    <property type="term" value="F:aminopeptidase activity"/>
    <property type="evidence" value="ECO:0007669"/>
    <property type="project" value="UniProtKB-KW"/>
</dbReference>
<evidence type="ECO:0000256" key="3">
    <source>
        <dbReference type="ARBA" id="ARBA00001947"/>
    </source>
</evidence>
<evidence type="ECO:0000256" key="6">
    <source>
        <dbReference type="ARBA" id="ARBA00022670"/>
    </source>
</evidence>
<evidence type="ECO:0000256" key="5">
    <source>
        <dbReference type="ARBA" id="ARBA00022438"/>
    </source>
</evidence>
<keyword evidence="5 10" id="KW-0031">Aminopeptidase</keyword>
<dbReference type="InterPro" id="IPR000787">
    <property type="entry name" value="Peptidase_M29"/>
</dbReference>
<dbReference type="InterPro" id="IPR052170">
    <property type="entry name" value="M29_Exopeptidase"/>
</dbReference>
<dbReference type="PANTHER" id="PTHR34448">
    <property type="entry name" value="AMINOPEPTIDASE"/>
    <property type="match status" value="1"/>
</dbReference>
<gene>
    <name evidence="10" type="ORF">IAA54_05790</name>
</gene>
<dbReference type="SUPFAM" id="SSF144052">
    <property type="entry name" value="Thermophilic metalloprotease-like"/>
    <property type="match status" value="1"/>
</dbReference>
<evidence type="ECO:0000256" key="7">
    <source>
        <dbReference type="ARBA" id="ARBA00022723"/>
    </source>
</evidence>
<proteinExistence type="inferred from homology"/>
<keyword evidence="9" id="KW-0482">Metalloprotease</keyword>
<dbReference type="GO" id="GO:0008237">
    <property type="term" value="F:metallopeptidase activity"/>
    <property type="evidence" value="ECO:0007669"/>
    <property type="project" value="UniProtKB-KW"/>
</dbReference>
<comment type="cofactor">
    <cofactor evidence="2">
        <name>Mg(2+)</name>
        <dbReference type="ChEBI" id="CHEBI:18420"/>
    </cofactor>
</comment>
<dbReference type="AlphaFoldDB" id="A0A9D1DQK5"/>
<evidence type="ECO:0000313" key="10">
    <source>
        <dbReference type="EMBL" id="HIR57162.1"/>
    </source>
</evidence>
<keyword evidence="7" id="KW-0479">Metal-binding</keyword>
<evidence type="ECO:0000313" key="11">
    <source>
        <dbReference type="Proteomes" id="UP000886785"/>
    </source>
</evidence>
<keyword evidence="8" id="KW-0378">Hydrolase</keyword>
<comment type="similarity">
    <text evidence="4">Belongs to the peptidase M29 family.</text>
</comment>
<dbReference type="Pfam" id="PF02073">
    <property type="entry name" value="Peptidase_M29"/>
    <property type="match status" value="1"/>
</dbReference>
<dbReference type="InterPro" id="IPR035097">
    <property type="entry name" value="M29_N-terminal"/>
</dbReference>
<comment type="cofactor">
    <cofactor evidence="3">
        <name>Zn(2+)</name>
        <dbReference type="ChEBI" id="CHEBI:29105"/>
    </cofactor>
</comment>
<dbReference type="Proteomes" id="UP000886785">
    <property type="component" value="Unassembled WGS sequence"/>
</dbReference>
<evidence type="ECO:0000256" key="8">
    <source>
        <dbReference type="ARBA" id="ARBA00022801"/>
    </source>
</evidence>
<dbReference type="PANTHER" id="PTHR34448:SF1">
    <property type="entry name" value="BLL6088 PROTEIN"/>
    <property type="match status" value="1"/>
</dbReference>
<reference evidence="10" key="2">
    <citation type="journal article" date="2021" name="PeerJ">
        <title>Extensive microbial diversity within the chicken gut microbiome revealed by metagenomics and culture.</title>
        <authorList>
            <person name="Gilroy R."/>
            <person name="Ravi A."/>
            <person name="Getino M."/>
            <person name="Pursley I."/>
            <person name="Horton D.L."/>
            <person name="Alikhan N.F."/>
            <person name="Baker D."/>
            <person name="Gharbi K."/>
            <person name="Hall N."/>
            <person name="Watson M."/>
            <person name="Adriaenssens E.M."/>
            <person name="Foster-Nyarko E."/>
            <person name="Jarju S."/>
            <person name="Secka A."/>
            <person name="Antonio M."/>
            <person name="Oren A."/>
            <person name="Chaudhuri R.R."/>
            <person name="La Ragione R."/>
            <person name="Hildebrand F."/>
            <person name="Pallen M.J."/>
        </authorList>
    </citation>
    <scope>NUCLEOTIDE SEQUENCE</scope>
    <source>
        <strain evidence="10">ChiSjej1B19-7085</strain>
    </source>
</reference>
<sequence length="372" mass="42335">MEDPRVRKLAKYMIHEAVQLQKGEKILIEVHGQAKEMARALIEESYAAGGNPYFHQFDYDLEGVVMRGASPEHMAGIAKYELDRMRDMDAYVDIRVFDNIYKWKSIPEEQAEIYRKYYWGPLHLSERCQNTKWVVTHFPNSGAAQLFNMSTWDYEDFYFRAALVDYTKMGKAMAPLRDMLLKTDKVHITGPGTDLTFSIKGIGCTSSYGQKNIPDGEVTSCPVRESINGVLTYNVPSPYDGLMFENIKLTFRDGKIVEAECPHYTDRLNKILDVDEGARYIGEFSFGVNPELTVPVGDILFDEKMAGSFHFTPGNCYETSDNGNHSALHWDLICQQLPEYGGGEISLDGRLIRKDGRFVVPELECLNPENLK</sequence>
<accession>A0A9D1DQK5</accession>
<evidence type="ECO:0000256" key="2">
    <source>
        <dbReference type="ARBA" id="ARBA00001946"/>
    </source>
</evidence>
<reference evidence="10" key="1">
    <citation type="submission" date="2020-10" db="EMBL/GenBank/DDBJ databases">
        <authorList>
            <person name="Gilroy R."/>
        </authorList>
    </citation>
    <scope>NUCLEOTIDE SEQUENCE</scope>
    <source>
        <strain evidence="10">ChiSjej1B19-7085</strain>
    </source>
</reference>
<comment type="cofactor">
    <cofactor evidence="1">
        <name>Co(2+)</name>
        <dbReference type="ChEBI" id="CHEBI:48828"/>
    </cofactor>
</comment>
<organism evidence="10 11">
    <name type="scientific">Candidatus Gallacutalibacter pullicola</name>
    <dbReference type="NCBI Taxonomy" id="2840830"/>
    <lineage>
        <taxon>Bacteria</taxon>
        <taxon>Bacillati</taxon>
        <taxon>Bacillota</taxon>
        <taxon>Clostridia</taxon>
        <taxon>Eubacteriales</taxon>
        <taxon>Candidatus Gallacutalibacter</taxon>
    </lineage>
</organism>
<dbReference type="EMBL" id="DVHF01000067">
    <property type="protein sequence ID" value="HIR57162.1"/>
    <property type="molecule type" value="Genomic_DNA"/>
</dbReference>
<name>A0A9D1DQK5_9FIRM</name>
<dbReference type="GO" id="GO:0006508">
    <property type="term" value="P:proteolysis"/>
    <property type="evidence" value="ECO:0007669"/>
    <property type="project" value="UniProtKB-KW"/>
</dbReference>
<protein>
    <submittedName>
        <fullName evidence="10">Aminopeptidase</fullName>
    </submittedName>
</protein>
<dbReference type="GO" id="GO:0046872">
    <property type="term" value="F:metal ion binding"/>
    <property type="evidence" value="ECO:0007669"/>
    <property type="project" value="UniProtKB-KW"/>
</dbReference>